<feature type="compositionally biased region" description="Basic and acidic residues" evidence="2">
    <location>
        <begin position="1"/>
        <end position="14"/>
    </location>
</feature>
<dbReference type="Proteomes" id="UP000095282">
    <property type="component" value="Unplaced"/>
</dbReference>
<feature type="compositionally biased region" description="Basic and acidic residues" evidence="2">
    <location>
        <begin position="451"/>
        <end position="464"/>
    </location>
</feature>
<dbReference type="InterPro" id="IPR000242">
    <property type="entry name" value="PTP_cat"/>
</dbReference>
<evidence type="ECO:0000313" key="4">
    <source>
        <dbReference type="Proteomes" id="UP000095282"/>
    </source>
</evidence>
<dbReference type="InterPro" id="IPR029021">
    <property type="entry name" value="Prot-tyrosine_phosphatase-like"/>
</dbReference>
<feature type="coiled-coil region" evidence="1">
    <location>
        <begin position="351"/>
        <end position="385"/>
    </location>
</feature>
<name>A0A1I7U3G7_9PELO</name>
<dbReference type="STRING" id="1561998.A0A1I7U3G7"/>
<evidence type="ECO:0000313" key="5">
    <source>
        <dbReference type="WBParaSite" id="Csp11.Scaffold629.g14467.t1"/>
    </source>
</evidence>
<evidence type="ECO:0000259" key="3">
    <source>
        <dbReference type="PROSITE" id="PS50055"/>
    </source>
</evidence>
<keyword evidence="1" id="KW-0175">Coiled coil</keyword>
<dbReference type="Gene3D" id="3.90.190.10">
    <property type="entry name" value="Protein tyrosine phosphatase superfamily"/>
    <property type="match status" value="1"/>
</dbReference>
<keyword evidence="4" id="KW-1185">Reference proteome</keyword>
<feature type="domain" description="Tyrosine-protein phosphatase" evidence="3">
    <location>
        <begin position="80"/>
        <end position="332"/>
    </location>
</feature>
<dbReference type="AlphaFoldDB" id="A0A1I7U3G7"/>
<dbReference type="PROSITE" id="PS50055">
    <property type="entry name" value="TYR_PHOSPHATASE_PTP"/>
    <property type="match status" value="1"/>
</dbReference>
<dbReference type="SUPFAM" id="SSF52799">
    <property type="entry name" value="(Phosphotyrosine protein) phosphatases II"/>
    <property type="match status" value="1"/>
</dbReference>
<dbReference type="eggNOG" id="ENOG502TBBZ">
    <property type="taxonomic scope" value="Eukaryota"/>
</dbReference>
<protein>
    <submittedName>
        <fullName evidence="5">Tyrosine-protein phosphatase domain-containing protein</fullName>
    </submittedName>
</protein>
<evidence type="ECO:0000256" key="1">
    <source>
        <dbReference type="SAM" id="Coils"/>
    </source>
</evidence>
<dbReference type="GO" id="GO:0004725">
    <property type="term" value="F:protein tyrosine phosphatase activity"/>
    <property type="evidence" value="ECO:0007669"/>
    <property type="project" value="InterPro"/>
</dbReference>
<reference evidence="5" key="1">
    <citation type="submission" date="2016-11" db="UniProtKB">
        <authorList>
            <consortium name="WormBaseParasite"/>
        </authorList>
    </citation>
    <scope>IDENTIFICATION</scope>
</reference>
<dbReference type="PANTHER" id="PTHR46163:SF17">
    <property type="entry name" value="DNA-DIRECTED DNA POLYMERASE-RELATED"/>
    <property type="match status" value="1"/>
</dbReference>
<dbReference type="SMART" id="SM00194">
    <property type="entry name" value="PTPc"/>
    <property type="match status" value="1"/>
</dbReference>
<feature type="compositionally biased region" description="Polar residues" evidence="2">
    <location>
        <begin position="20"/>
        <end position="33"/>
    </location>
</feature>
<dbReference type="WBParaSite" id="Csp11.Scaffold629.g14467.t1">
    <property type="protein sequence ID" value="Csp11.Scaffold629.g14467.t1"/>
    <property type="gene ID" value="Csp11.Scaffold629.g14467"/>
</dbReference>
<accession>A0A1I7U3G7</accession>
<dbReference type="InterPro" id="IPR052782">
    <property type="entry name" value="Oocyte-zygote_transition_reg"/>
</dbReference>
<feature type="region of interest" description="Disordered" evidence="2">
    <location>
        <begin position="438"/>
        <end position="464"/>
    </location>
</feature>
<organism evidence="4 5">
    <name type="scientific">Caenorhabditis tropicalis</name>
    <dbReference type="NCBI Taxonomy" id="1561998"/>
    <lineage>
        <taxon>Eukaryota</taxon>
        <taxon>Metazoa</taxon>
        <taxon>Ecdysozoa</taxon>
        <taxon>Nematoda</taxon>
        <taxon>Chromadorea</taxon>
        <taxon>Rhabditida</taxon>
        <taxon>Rhabditina</taxon>
        <taxon>Rhabditomorpha</taxon>
        <taxon>Rhabditoidea</taxon>
        <taxon>Rhabditidae</taxon>
        <taxon>Peloderinae</taxon>
        <taxon>Caenorhabditis</taxon>
    </lineage>
</organism>
<dbReference type="CDD" id="cd00047">
    <property type="entry name" value="PTPc"/>
    <property type="match status" value="1"/>
</dbReference>
<dbReference type="Pfam" id="PF00102">
    <property type="entry name" value="Y_phosphatase"/>
    <property type="match status" value="1"/>
</dbReference>
<proteinExistence type="predicted"/>
<dbReference type="SMART" id="SM00404">
    <property type="entry name" value="PTPc_motif"/>
    <property type="match status" value="1"/>
</dbReference>
<feature type="region of interest" description="Disordered" evidence="2">
    <location>
        <begin position="1"/>
        <end position="37"/>
    </location>
</feature>
<dbReference type="InterPro" id="IPR003595">
    <property type="entry name" value="Tyr_Pase_cat"/>
</dbReference>
<evidence type="ECO:0000256" key="2">
    <source>
        <dbReference type="SAM" id="MobiDB-lite"/>
    </source>
</evidence>
<sequence>MAPSKSKEKKDGKTNRRKTASNSKNSTANTVSDGQAPADLAEQLSKAKNRGQMYDLVKGHAAGSIPEFLKYLPENIRLPIPIRDLRRFKVGEDEEYCPGQYIRMEGAEYLMIQAPVKKNYHQIWKAVQQDRIRLLVCLCHDEQISNSDDSKCYPYFPTEPEQTMEVEQKKGTFTIVCKSREGLSMGATKYELEFTDSEVVVEKNSDDPNAVNEKTRRIHLFHMNTWTGLKPETGNALELSQNVALFFREIKKHEIGILRKSMENFVAPVLLQSFDGINRSAIGWVALMLLRDVEKRECFDVPNLMKSIMKWRLGSISTYYQFSFCMAVCLHIGKEVKCCEEKKQDEFRSKVEERKQKRLELQKKFKKERQERRREKDRIKMAEGKGRKYERILMEVKNKRNEEYQVKEMKKRTENQGKKWEKQQKNFEEFKDLTDQTLQKKDEKVDDDEVKEGKISEEKEGKFV</sequence>
<dbReference type="PANTHER" id="PTHR46163">
    <property type="entry name" value="TYROSINE-PROTEIN PHOSPHATASE-RELATED"/>
    <property type="match status" value="1"/>
</dbReference>